<evidence type="ECO:0000313" key="8">
    <source>
        <dbReference type="EMBL" id="MFD2523955.1"/>
    </source>
</evidence>
<keyword evidence="3 8" id="KW-0808">Transferase</keyword>
<feature type="transmembrane region" description="Helical" evidence="7">
    <location>
        <begin position="358"/>
        <end position="377"/>
    </location>
</feature>
<evidence type="ECO:0000313" key="9">
    <source>
        <dbReference type="Proteomes" id="UP001597510"/>
    </source>
</evidence>
<sequence>MDVLYILLNIVLYAVLIYLGIQVFYLLFYSIAGKIARKETFVEAQKLRKIRIFIPGYKEDAVIISTAKDAIEQDYPKDKYEVVIIADSFSEATLATLNALPIKVIEVSFEKSTKGKALEKAVEATKHEPVDIVLILDADNHMSAGFLHAVNNAFEKGYEVVQGHRTAKDFKTPFAMLDACTEEINNHIFRRGHVAVGLPSALIGSGMAFQWDFFVSLLHNIGDTSGEDKEMEYRIIRQGKDIAFLDGRFVYDEKVAKTDVFSKQRSRWMAMQLEFFEKYFVEGWVQLFRGNVAFFDKVFQTYLLPRVMLVAVVCLWLVLTIVFFRAFLYVTIGMFFALVLALLLGIPGKWYNKKLFMALLQIPSALFSMLKAMLHIGEARKKFIHTPHGES</sequence>
<dbReference type="InterPro" id="IPR050321">
    <property type="entry name" value="Glycosyltr_2/OpgH_subfam"/>
</dbReference>
<comment type="subcellular location">
    <subcellularLocation>
        <location evidence="1">Membrane</location>
        <topology evidence="1">Multi-pass membrane protein</topology>
    </subcellularLocation>
</comment>
<dbReference type="SUPFAM" id="SSF53448">
    <property type="entry name" value="Nucleotide-diphospho-sugar transferases"/>
    <property type="match status" value="1"/>
</dbReference>
<dbReference type="GO" id="GO:0016757">
    <property type="term" value="F:glycosyltransferase activity"/>
    <property type="evidence" value="ECO:0007669"/>
    <property type="project" value="UniProtKB-KW"/>
</dbReference>
<reference evidence="9" key="1">
    <citation type="journal article" date="2019" name="Int. J. Syst. Evol. Microbiol.">
        <title>The Global Catalogue of Microorganisms (GCM) 10K type strain sequencing project: providing services to taxonomists for standard genome sequencing and annotation.</title>
        <authorList>
            <consortium name="The Broad Institute Genomics Platform"/>
            <consortium name="The Broad Institute Genome Sequencing Center for Infectious Disease"/>
            <person name="Wu L."/>
            <person name="Ma J."/>
        </authorList>
    </citation>
    <scope>NUCLEOTIDE SEQUENCE [LARGE SCALE GENOMIC DNA]</scope>
    <source>
        <strain evidence="9">KCTC 52344</strain>
    </source>
</reference>
<dbReference type="RefSeq" id="WP_340238770.1">
    <property type="nucleotide sequence ID" value="NZ_JBBEWC010000010.1"/>
</dbReference>
<evidence type="ECO:0000256" key="5">
    <source>
        <dbReference type="ARBA" id="ARBA00022989"/>
    </source>
</evidence>
<dbReference type="Gene3D" id="3.90.550.10">
    <property type="entry name" value="Spore Coat Polysaccharide Biosynthesis Protein SpsA, Chain A"/>
    <property type="match status" value="1"/>
</dbReference>
<evidence type="ECO:0000256" key="6">
    <source>
        <dbReference type="ARBA" id="ARBA00023136"/>
    </source>
</evidence>
<keyword evidence="9" id="KW-1185">Reference proteome</keyword>
<keyword evidence="5 7" id="KW-1133">Transmembrane helix</keyword>
<dbReference type="InterPro" id="IPR029044">
    <property type="entry name" value="Nucleotide-diphossugar_trans"/>
</dbReference>
<dbReference type="Pfam" id="PF13641">
    <property type="entry name" value="Glyco_tranf_2_3"/>
    <property type="match status" value="1"/>
</dbReference>
<protein>
    <submittedName>
        <fullName evidence="8">Glycosyltransferase</fullName>
        <ecNumber evidence="8">2.4.-.-</ecNumber>
    </submittedName>
</protein>
<feature type="transmembrane region" description="Helical" evidence="7">
    <location>
        <begin position="303"/>
        <end position="321"/>
    </location>
</feature>
<name>A0ABW5JH84_9BACT</name>
<dbReference type="EC" id="2.4.-.-" evidence="8"/>
<accession>A0ABW5JH84</accession>
<feature type="transmembrane region" description="Helical" evidence="7">
    <location>
        <begin position="327"/>
        <end position="346"/>
    </location>
</feature>
<evidence type="ECO:0000256" key="3">
    <source>
        <dbReference type="ARBA" id="ARBA00022679"/>
    </source>
</evidence>
<dbReference type="EMBL" id="JBHULC010000039">
    <property type="protein sequence ID" value="MFD2523955.1"/>
    <property type="molecule type" value="Genomic_DNA"/>
</dbReference>
<evidence type="ECO:0000256" key="4">
    <source>
        <dbReference type="ARBA" id="ARBA00022692"/>
    </source>
</evidence>
<evidence type="ECO:0000256" key="1">
    <source>
        <dbReference type="ARBA" id="ARBA00004141"/>
    </source>
</evidence>
<organism evidence="8 9">
    <name type="scientific">Emticicia soli</name>
    <dbReference type="NCBI Taxonomy" id="2027878"/>
    <lineage>
        <taxon>Bacteria</taxon>
        <taxon>Pseudomonadati</taxon>
        <taxon>Bacteroidota</taxon>
        <taxon>Cytophagia</taxon>
        <taxon>Cytophagales</taxon>
        <taxon>Leadbetterellaceae</taxon>
        <taxon>Emticicia</taxon>
    </lineage>
</organism>
<evidence type="ECO:0000256" key="7">
    <source>
        <dbReference type="SAM" id="Phobius"/>
    </source>
</evidence>
<keyword evidence="2 8" id="KW-0328">Glycosyltransferase</keyword>
<proteinExistence type="predicted"/>
<feature type="transmembrane region" description="Helical" evidence="7">
    <location>
        <begin position="6"/>
        <end position="28"/>
    </location>
</feature>
<comment type="caution">
    <text evidence="8">The sequence shown here is derived from an EMBL/GenBank/DDBJ whole genome shotgun (WGS) entry which is preliminary data.</text>
</comment>
<evidence type="ECO:0000256" key="2">
    <source>
        <dbReference type="ARBA" id="ARBA00022676"/>
    </source>
</evidence>
<keyword evidence="6 7" id="KW-0472">Membrane</keyword>
<dbReference type="Proteomes" id="UP001597510">
    <property type="component" value="Unassembled WGS sequence"/>
</dbReference>
<keyword evidence="4 7" id="KW-0812">Transmembrane</keyword>
<gene>
    <name evidence="8" type="ORF">ACFSR2_23850</name>
</gene>
<dbReference type="PANTHER" id="PTHR43867:SF2">
    <property type="entry name" value="CELLULOSE SYNTHASE CATALYTIC SUBUNIT A [UDP-FORMING]"/>
    <property type="match status" value="1"/>
</dbReference>
<dbReference type="PANTHER" id="PTHR43867">
    <property type="entry name" value="CELLULOSE SYNTHASE CATALYTIC SUBUNIT A [UDP-FORMING]"/>
    <property type="match status" value="1"/>
</dbReference>